<keyword evidence="1" id="KW-0812">Transmembrane</keyword>
<feature type="transmembrane region" description="Helical" evidence="1">
    <location>
        <begin position="26"/>
        <end position="45"/>
    </location>
</feature>
<sequence length="167" mass="18391">MIFTEYDVAARIVPGYLCSITKKFTIMIYGITLILLSIIAVPSLILSRKPNARELLEKVAPYQGWIGIIFCFWGIWGIVSAVLNMGWITSAPIWWATLAAGSLVEACLGFMLGFPLINKLFLSQNEKAREKAARIRAKIAPKQGKLGVLGLIVGAWMIVASFLFTIA</sequence>
<keyword evidence="1" id="KW-0472">Membrane</keyword>
<feature type="transmembrane region" description="Helical" evidence="1">
    <location>
        <begin position="65"/>
        <end position="87"/>
    </location>
</feature>
<feature type="transmembrane region" description="Helical" evidence="1">
    <location>
        <begin position="146"/>
        <end position="166"/>
    </location>
</feature>
<dbReference type="Proteomes" id="UP000321436">
    <property type="component" value="Unassembled WGS sequence"/>
</dbReference>
<organism evidence="2 3">
    <name type="scientific">Chitinophaga cymbidii</name>
    <dbReference type="NCBI Taxonomy" id="1096750"/>
    <lineage>
        <taxon>Bacteria</taxon>
        <taxon>Pseudomonadati</taxon>
        <taxon>Bacteroidota</taxon>
        <taxon>Chitinophagia</taxon>
        <taxon>Chitinophagales</taxon>
        <taxon>Chitinophagaceae</taxon>
        <taxon>Chitinophaga</taxon>
    </lineage>
</organism>
<evidence type="ECO:0000313" key="2">
    <source>
        <dbReference type="EMBL" id="GEP95898.1"/>
    </source>
</evidence>
<name>A0A512RJP1_9BACT</name>
<reference evidence="2 3" key="1">
    <citation type="submission" date="2019-07" db="EMBL/GenBank/DDBJ databases">
        <title>Whole genome shotgun sequence of Chitinophaga cymbidii NBRC 109752.</title>
        <authorList>
            <person name="Hosoyama A."/>
            <person name="Uohara A."/>
            <person name="Ohji S."/>
            <person name="Ichikawa N."/>
        </authorList>
    </citation>
    <scope>NUCLEOTIDE SEQUENCE [LARGE SCALE GENOMIC DNA]</scope>
    <source>
        <strain evidence="2 3">NBRC 109752</strain>
    </source>
</reference>
<dbReference type="AlphaFoldDB" id="A0A512RJP1"/>
<comment type="caution">
    <text evidence="2">The sequence shown here is derived from an EMBL/GenBank/DDBJ whole genome shotgun (WGS) entry which is preliminary data.</text>
</comment>
<keyword evidence="3" id="KW-1185">Reference proteome</keyword>
<keyword evidence="1" id="KW-1133">Transmembrane helix</keyword>
<gene>
    <name evidence="2" type="ORF">CCY01nite_21580</name>
</gene>
<evidence type="ECO:0000256" key="1">
    <source>
        <dbReference type="SAM" id="Phobius"/>
    </source>
</evidence>
<evidence type="ECO:0000313" key="3">
    <source>
        <dbReference type="Proteomes" id="UP000321436"/>
    </source>
</evidence>
<feature type="transmembrane region" description="Helical" evidence="1">
    <location>
        <begin position="93"/>
        <end position="117"/>
    </location>
</feature>
<protein>
    <submittedName>
        <fullName evidence="2">Uncharacterized protein</fullName>
    </submittedName>
</protein>
<accession>A0A512RJP1</accession>
<dbReference type="EMBL" id="BKAU01000001">
    <property type="protein sequence ID" value="GEP95898.1"/>
    <property type="molecule type" value="Genomic_DNA"/>
</dbReference>
<proteinExistence type="predicted"/>